<evidence type="ECO:0000313" key="5">
    <source>
        <dbReference type="Proteomes" id="UP000322927"/>
    </source>
</evidence>
<feature type="domain" description="Serpin" evidence="3">
    <location>
        <begin position="22"/>
        <end position="413"/>
    </location>
</feature>
<organism evidence="4 5">
    <name type="scientific">Streptomyces venezuelae</name>
    <dbReference type="NCBI Taxonomy" id="54571"/>
    <lineage>
        <taxon>Bacteria</taxon>
        <taxon>Bacillati</taxon>
        <taxon>Actinomycetota</taxon>
        <taxon>Actinomycetes</taxon>
        <taxon>Kitasatosporales</taxon>
        <taxon>Streptomycetaceae</taxon>
        <taxon>Streptomyces</taxon>
    </lineage>
</organism>
<dbReference type="OrthoDB" id="4847668at2"/>
<reference evidence="4 5" key="1">
    <citation type="submission" date="2018-05" db="EMBL/GenBank/DDBJ databases">
        <title>Streptomyces venezuelae.</title>
        <authorList>
            <person name="Kim W."/>
            <person name="Lee N."/>
            <person name="Cho B.-K."/>
        </authorList>
    </citation>
    <scope>NUCLEOTIDE SEQUENCE [LARGE SCALE GENOMIC DNA]</scope>
    <source>
        <strain evidence="4 5">ATCC 14584</strain>
    </source>
</reference>
<dbReference type="GO" id="GO:0005615">
    <property type="term" value="C:extracellular space"/>
    <property type="evidence" value="ECO:0007669"/>
    <property type="project" value="InterPro"/>
</dbReference>
<accession>A0A5P2BV54</accession>
<dbReference type="InterPro" id="IPR042178">
    <property type="entry name" value="Serpin_sf_1"/>
</dbReference>
<feature type="compositionally biased region" description="Basic and acidic residues" evidence="2">
    <location>
        <begin position="224"/>
        <end position="233"/>
    </location>
</feature>
<evidence type="ECO:0000256" key="1">
    <source>
        <dbReference type="RuleBase" id="RU000411"/>
    </source>
</evidence>
<dbReference type="EMBL" id="CP029192">
    <property type="protein sequence ID" value="QES34346.1"/>
    <property type="molecule type" value="Genomic_DNA"/>
</dbReference>
<gene>
    <name evidence="4" type="ORF">DEJ48_13895</name>
</gene>
<name>A0A5P2BV54_STRVZ</name>
<dbReference type="RefSeq" id="WP_150216422.1">
    <property type="nucleotide sequence ID" value="NZ_CP029192.1"/>
</dbReference>
<proteinExistence type="inferred from homology"/>
<dbReference type="GO" id="GO:0004867">
    <property type="term" value="F:serine-type endopeptidase inhibitor activity"/>
    <property type="evidence" value="ECO:0007669"/>
    <property type="project" value="InterPro"/>
</dbReference>
<dbReference type="AlphaFoldDB" id="A0A5P2BV54"/>
<dbReference type="PANTHER" id="PTHR11461">
    <property type="entry name" value="SERINE PROTEASE INHIBITOR, SERPIN"/>
    <property type="match status" value="1"/>
</dbReference>
<feature type="region of interest" description="Disordered" evidence="2">
    <location>
        <begin position="213"/>
        <end position="233"/>
    </location>
</feature>
<evidence type="ECO:0000259" key="3">
    <source>
        <dbReference type="SMART" id="SM00093"/>
    </source>
</evidence>
<dbReference type="Proteomes" id="UP000322927">
    <property type="component" value="Chromosome"/>
</dbReference>
<dbReference type="PANTHER" id="PTHR11461:SF211">
    <property type="entry name" value="GH10112P-RELATED"/>
    <property type="match status" value="1"/>
</dbReference>
<sequence>MRRQSSTTRAGLRGTVRAVNGLTSRWAAAASADRGTVFSAPGVWPLLAFLADGASGTARAELSAAVGLPADEAASAARELLAAMDRVRGMDAALGLWTRRTLILRDAWRDGVPVDALGVLTGDPGVDAAALDAWAARRTGGLIERVPAELAPDTELVLASALALRADWVTPFEPQPLTPTAGPWRGRRIAGLQRAAPGLDAVRIGRGPAGRVTGVTLRGAPAGDGDRGGDAHRDRYGDVDVQLLLGEPHMPPGDVLTTGLGMLTDDVPTTSGDELAPGPAGPGAVLRETLADTRDEPPHVALCTVEFTLDAEHDLLVPPGVFGLAAASDRRPGSFPGISDRPLRVESARQTATATFGPTGFRAAAVTAVTMDWMGLPSHPTTELAVTVDRPFGFLAVHRTSRLVLAAGWVTDPEPYREDEDH</sequence>
<evidence type="ECO:0000313" key="4">
    <source>
        <dbReference type="EMBL" id="QES34346.1"/>
    </source>
</evidence>
<dbReference type="InterPro" id="IPR023796">
    <property type="entry name" value="Serpin_dom"/>
</dbReference>
<evidence type="ECO:0000256" key="2">
    <source>
        <dbReference type="SAM" id="MobiDB-lite"/>
    </source>
</evidence>
<dbReference type="SUPFAM" id="SSF56574">
    <property type="entry name" value="Serpins"/>
    <property type="match status" value="2"/>
</dbReference>
<dbReference type="Pfam" id="PF00079">
    <property type="entry name" value="Serpin"/>
    <property type="match status" value="2"/>
</dbReference>
<dbReference type="InterPro" id="IPR000215">
    <property type="entry name" value="Serpin_fam"/>
</dbReference>
<dbReference type="InterPro" id="IPR036186">
    <property type="entry name" value="Serpin_sf"/>
</dbReference>
<dbReference type="SMART" id="SM00093">
    <property type="entry name" value="SERPIN"/>
    <property type="match status" value="1"/>
</dbReference>
<protein>
    <submittedName>
        <fullName evidence="4">Proteinase inhibitor I4 serpin</fullName>
    </submittedName>
</protein>
<comment type="similarity">
    <text evidence="1">Belongs to the serpin family.</text>
</comment>
<dbReference type="Gene3D" id="3.30.497.10">
    <property type="entry name" value="Antithrombin, subunit I, domain 2"/>
    <property type="match status" value="2"/>
</dbReference>